<comment type="caution">
    <text evidence="2">The sequence shown here is derived from an EMBL/GenBank/DDBJ whole genome shotgun (WGS) entry which is preliminary data.</text>
</comment>
<name>A0A318TF61_9BRAD</name>
<feature type="compositionally biased region" description="Basic and acidic residues" evidence="1">
    <location>
        <begin position="1"/>
        <end position="20"/>
    </location>
</feature>
<dbReference type="AlphaFoldDB" id="A0A318TF61"/>
<feature type="region of interest" description="Disordered" evidence="1">
    <location>
        <begin position="1"/>
        <end position="38"/>
    </location>
</feature>
<evidence type="ECO:0000256" key="1">
    <source>
        <dbReference type="SAM" id="MobiDB-lite"/>
    </source>
</evidence>
<keyword evidence="3" id="KW-1185">Reference proteome</keyword>
<dbReference type="EMBL" id="QJTI01000017">
    <property type="protein sequence ID" value="PYF01818.1"/>
    <property type="molecule type" value="Genomic_DNA"/>
</dbReference>
<accession>A0A318TF61</accession>
<gene>
    <name evidence="2" type="ORF">BJ122_11741</name>
</gene>
<dbReference type="Proteomes" id="UP000248148">
    <property type="component" value="Unassembled WGS sequence"/>
</dbReference>
<reference evidence="2 3" key="1">
    <citation type="submission" date="2018-06" db="EMBL/GenBank/DDBJ databases">
        <title>Genomic Encyclopedia of Archaeal and Bacterial Type Strains, Phase II (KMG-II): from individual species to whole genera.</title>
        <authorList>
            <person name="Goeker M."/>
        </authorList>
    </citation>
    <scope>NUCLEOTIDE SEQUENCE [LARGE SCALE GENOMIC DNA]</scope>
    <source>
        <strain evidence="2 3">JCM 11668</strain>
    </source>
</reference>
<organism evidence="2 3">
    <name type="scientific">Rhodopseudomonas faecalis</name>
    <dbReference type="NCBI Taxonomy" id="99655"/>
    <lineage>
        <taxon>Bacteria</taxon>
        <taxon>Pseudomonadati</taxon>
        <taxon>Pseudomonadota</taxon>
        <taxon>Alphaproteobacteria</taxon>
        <taxon>Hyphomicrobiales</taxon>
        <taxon>Nitrobacteraceae</taxon>
        <taxon>Rhodopseudomonas</taxon>
    </lineage>
</organism>
<sequence>MVAEHEFLGRDPSEQDRDLGDVSSLPKVPAGNLPHDGAAARAVHPDLSEYLTFEQLTASLAPEEVANNGVASFVDTGLMEGLLGLHNPHREAVHEVREGQGTPFGTGLSPCVPDHLLDHSSGSALKPGCDVSQIGRGGVVPEMVTQNANSGIEIGKGDFDVFSQSPRPEDSLVDLVRKVGGTDDNHAFSAVNAIQTFKECVDDLSRILLVLSVEDFPISKGIEFVDEKDAGGVRDRFVEGSPHGFQKVVEVASRLPAGERMDVNWDVASSG</sequence>
<evidence type="ECO:0000313" key="2">
    <source>
        <dbReference type="EMBL" id="PYF01818.1"/>
    </source>
</evidence>
<evidence type="ECO:0000313" key="3">
    <source>
        <dbReference type="Proteomes" id="UP000248148"/>
    </source>
</evidence>
<proteinExistence type="predicted"/>
<protein>
    <submittedName>
        <fullName evidence="2">Uncharacterized protein</fullName>
    </submittedName>
</protein>